<protein>
    <submittedName>
        <fullName evidence="1">Uncharacterized protein</fullName>
    </submittedName>
</protein>
<accession>A0A6C0JQP3</accession>
<sequence>MKIPEGFPDDLIDYIYSFIYYPKDKLLLDDIITYTKTKENITIYLSKWNKRYESKYELIPISLFNKIFSKFNNLKVPLPILNNYKDSIYFKANIKLMINLLIAKNPNRRSEIDNLFKKSLIK</sequence>
<dbReference type="EMBL" id="MN740684">
    <property type="protein sequence ID" value="QHU07201.1"/>
    <property type="molecule type" value="Genomic_DNA"/>
</dbReference>
<dbReference type="AlphaFoldDB" id="A0A6C0JQP3"/>
<name>A0A6C0JQP3_9ZZZZ</name>
<proteinExistence type="predicted"/>
<reference evidence="1" key="1">
    <citation type="journal article" date="2020" name="Nature">
        <title>Giant virus diversity and host interactions through global metagenomics.</title>
        <authorList>
            <person name="Schulz F."/>
            <person name="Roux S."/>
            <person name="Paez-Espino D."/>
            <person name="Jungbluth S."/>
            <person name="Walsh D.A."/>
            <person name="Denef V.J."/>
            <person name="McMahon K.D."/>
            <person name="Konstantinidis K.T."/>
            <person name="Eloe-Fadrosh E.A."/>
            <person name="Kyrpides N.C."/>
            <person name="Woyke T."/>
        </authorList>
    </citation>
    <scope>NUCLEOTIDE SEQUENCE</scope>
    <source>
        <strain evidence="1">GVMAG-S-1040241-154</strain>
    </source>
</reference>
<evidence type="ECO:0000313" key="1">
    <source>
        <dbReference type="EMBL" id="QHU07201.1"/>
    </source>
</evidence>
<organism evidence="1">
    <name type="scientific">viral metagenome</name>
    <dbReference type="NCBI Taxonomy" id="1070528"/>
    <lineage>
        <taxon>unclassified sequences</taxon>
        <taxon>metagenomes</taxon>
        <taxon>organismal metagenomes</taxon>
    </lineage>
</organism>